<protein>
    <recommendedName>
        <fullName evidence="1">HTH cro/C1-type domain-containing protein</fullName>
    </recommendedName>
</protein>
<sequence length="82" mass="9357">MSPNANRRREPYTKIKVFLLERNIPQSEVGEVIGKRSSAINQKLNGTGGDFSLGEARVLSRQFGIPMEYFFEVDVPKKEREV</sequence>
<evidence type="ECO:0000313" key="3">
    <source>
        <dbReference type="Proteomes" id="UP000029507"/>
    </source>
</evidence>
<dbReference type="AlphaFoldDB" id="A0A089LP09"/>
<dbReference type="HOGENOM" id="CLU_066192_46_6_9"/>
<keyword evidence="3" id="KW-1185">Reference proteome</keyword>
<evidence type="ECO:0000259" key="1">
    <source>
        <dbReference type="PROSITE" id="PS50943"/>
    </source>
</evidence>
<dbReference type="CDD" id="cd00093">
    <property type="entry name" value="HTH_XRE"/>
    <property type="match status" value="1"/>
</dbReference>
<reference evidence="2 3" key="1">
    <citation type="submission" date="2014-08" db="EMBL/GenBank/DDBJ databases">
        <title>Comparative genomics of the Paenibacillus odorifer group.</title>
        <authorList>
            <person name="den Bakker H.C."/>
            <person name="Tsai Y.-C."/>
            <person name="Martin N."/>
            <person name="Korlach J."/>
            <person name="Wiedmann M."/>
        </authorList>
    </citation>
    <scope>NUCLEOTIDE SEQUENCE [LARGE SCALE GENOMIC DNA]</scope>
    <source>
        <strain evidence="2 3">DSM 14472</strain>
    </source>
</reference>
<dbReference type="KEGG" id="pste:PSTEL_09510"/>
<organism evidence="2 3">
    <name type="scientific">Paenibacillus stellifer</name>
    <dbReference type="NCBI Taxonomy" id="169760"/>
    <lineage>
        <taxon>Bacteria</taxon>
        <taxon>Bacillati</taxon>
        <taxon>Bacillota</taxon>
        <taxon>Bacilli</taxon>
        <taxon>Bacillales</taxon>
        <taxon>Paenibacillaceae</taxon>
        <taxon>Paenibacillus</taxon>
    </lineage>
</organism>
<dbReference type="InterPro" id="IPR001387">
    <property type="entry name" value="Cro/C1-type_HTH"/>
</dbReference>
<dbReference type="InterPro" id="IPR010982">
    <property type="entry name" value="Lambda_DNA-bd_dom_sf"/>
</dbReference>
<feature type="domain" description="HTH cro/C1-type" evidence="1">
    <location>
        <begin position="15"/>
        <end position="70"/>
    </location>
</feature>
<gene>
    <name evidence="2" type="ORF">PSTEL_09510</name>
</gene>
<proteinExistence type="predicted"/>
<accession>A0A089LP09</accession>
<dbReference type="GO" id="GO:0003677">
    <property type="term" value="F:DNA binding"/>
    <property type="evidence" value="ECO:0007669"/>
    <property type="project" value="InterPro"/>
</dbReference>
<dbReference type="SMART" id="SM00530">
    <property type="entry name" value="HTH_XRE"/>
    <property type="match status" value="1"/>
</dbReference>
<dbReference type="Proteomes" id="UP000029507">
    <property type="component" value="Chromosome"/>
</dbReference>
<dbReference type="OrthoDB" id="2339862at2"/>
<dbReference type="SUPFAM" id="SSF47413">
    <property type="entry name" value="lambda repressor-like DNA-binding domains"/>
    <property type="match status" value="1"/>
</dbReference>
<dbReference type="STRING" id="169760.PSTEL_09510"/>
<dbReference type="PROSITE" id="PS50943">
    <property type="entry name" value="HTH_CROC1"/>
    <property type="match status" value="1"/>
</dbReference>
<dbReference type="EMBL" id="CP009286">
    <property type="protein sequence ID" value="AIQ63291.1"/>
    <property type="molecule type" value="Genomic_DNA"/>
</dbReference>
<evidence type="ECO:0000313" key="2">
    <source>
        <dbReference type="EMBL" id="AIQ63291.1"/>
    </source>
</evidence>
<name>A0A089LP09_9BACL</name>